<dbReference type="Ensembl" id="ENSCCRT00000074646.2">
    <property type="protein sequence ID" value="ENSCCRP00000068890.2"/>
    <property type="gene ID" value="ENSCCRG00000037560.2"/>
</dbReference>
<dbReference type="Proteomes" id="UP001108240">
    <property type="component" value="Unplaced"/>
</dbReference>
<dbReference type="InterPro" id="IPR002553">
    <property type="entry name" value="Clathrin/coatomer_adapt-like_N"/>
</dbReference>
<dbReference type="Gene3D" id="2.60.40.1230">
    <property type="match status" value="1"/>
</dbReference>
<evidence type="ECO:0000256" key="2">
    <source>
        <dbReference type="ARBA" id="ARBA00004555"/>
    </source>
</evidence>
<dbReference type="SMART" id="SM00809">
    <property type="entry name" value="Alpha_adaptinC2"/>
    <property type="match status" value="1"/>
</dbReference>
<evidence type="ECO:0000313" key="12">
    <source>
        <dbReference type="Ensembl" id="ENSCCRP00000068890.2"/>
    </source>
</evidence>
<dbReference type="PANTHER" id="PTHR22780">
    <property type="entry name" value="ADAPTIN, ALPHA/GAMMA/EPSILON"/>
    <property type="match status" value="1"/>
</dbReference>
<evidence type="ECO:0000256" key="7">
    <source>
        <dbReference type="ARBA" id="ARBA00023136"/>
    </source>
</evidence>
<evidence type="ECO:0000256" key="9">
    <source>
        <dbReference type="ARBA" id="ARBA00029433"/>
    </source>
</evidence>
<dbReference type="AlphaFoldDB" id="A0A8C1DX68"/>
<accession>A0A8C1DX68</accession>
<keyword evidence="5 10" id="KW-0653">Protein transport</keyword>
<keyword evidence="13" id="KW-1185">Reference proteome</keyword>
<sequence>MPAPIRLRELIRTIRTARTQAEEREMIQKECAAIRSSFREEDNTYRCRNVAKLLYMHMLGYPAHFGQLECLKLIASQKFTDKRIGYLGAMLLLDERQDVHLLMTNCIKNDLNHSTQYVQGLALCTLGCMGSSEMCRDLAGEVEKLLKTSNSYLRKKAALCAVHVIRKVPELMEMFLPATKNLLSEKNHGEILHTSVVLLTEMCERSPDMLSHFRKLVPQLVRILKNLIMSGYSPEHDVSGISDPFLQVRILRLLRILGKGDDDSSEAMNDILAQVATNTETSKNVGNAILYETVLTIMDIKSESGLRVLAINILGRFLLNNDKNIRYVALTSLLKTVQTDHNAVQRHRSTIVDCLKDLDVSIKRRAMELSFALVNGNNIRGMMKELLYFLDSCDPDFKADCASGIFLAAEKYAPSKRWHIDTIMRVLTTAGSYVRDDSVPNLIQLITNSVEMHAYTVQRLYKALLDDISQQPLVQVASWCIGEYGDLLVSGQCEEEEPIQVSEDEVLDVLEGLLVSNLSTPVTRGYSLTAIMKLSTRFSSLNRIKKVVSIYGSSIDVELQQRAVEYNALFKKYDHMSGDGIFTVCLWSVFPVLQANDLLDLLGGNDVVPIIQTTVPTKPASAGGELLDLLGDLSLTGQPAAHLCCSVANSHPAIPVSPFIPPMTAYNKNGLIIEFTFERSNPNPNIAVITIHATNSTEADMTEFVFQAAVPKTFQLQLLSPSSNVVPAFNQGSVTQVIRVLNPQKLRMRIKLTYTHKGSPVQDLAEVNNFPPQSWQ</sequence>
<dbReference type="Pfam" id="PF01602">
    <property type="entry name" value="Adaptin_N"/>
    <property type="match status" value="1"/>
</dbReference>
<name>A0A8C1DX68_CYPCA</name>
<dbReference type="GO" id="GO:0030121">
    <property type="term" value="C:AP-1 adaptor complex"/>
    <property type="evidence" value="ECO:0007669"/>
    <property type="project" value="InterPro"/>
</dbReference>
<dbReference type="GeneTree" id="ENSGT00950000182838"/>
<dbReference type="InterPro" id="IPR016024">
    <property type="entry name" value="ARM-type_fold"/>
</dbReference>
<comment type="subcellular location">
    <subcellularLocation>
        <location evidence="1">Cytoplasmic vesicle membrane</location>
    </subcellularLocation>
    <subcellularLocation>
        <location evidence="9">Endomembrane system</location>
        <topology evidence="9">Peripheral membrane protein</topology>
        <orientation evidence="9">Cytoplasmic side</orientation>
    </subcellularLocation>
    <subcellularLocation>
        <location evidence="2">Golgi apparatus</location>
    </subcellularLocation>
</comment>
<dbReference type="InterPro" id="IPR008152">
    <property type="entry name" value="Clathrin_a/b/g-adaptin_app_Ig"/>
</dbReference>
<dbReference type="SUPFAM" id="SSF49348">
    <property type="entry name" value="Clathrin adaptor appendage domain"/>
    <property type="match status" value="1"/>
</dbReference>
<dbReference type="FunFam" id="1.25.10.10:FF:000030">
    <property type="entry name" value="AP-1 complex subunit gamma"/>
    <property type="match status" value="1"/>
</dbReference>
<feature type="domain" description="GAE" evidence="11">
    <location>
        <begin position="658"/>
        <end position="771"/>
    </location>
</feature>
<reference evidence="12" key="2">
    <citation type="submission" date="2025-09" db="UniProtKB">
        <authorList>
            <consortium name="Ensembl"/>
        </authorList>
    </citation>
    <scope>IDENTIFICATION</scope>
</reference>
<protein>
    <recommendedName>
        <fullName evidence="10">AP-1 complex subunit gamma</fullName>
    </recommendedName>
</protein>
<keyword evidence="7 10" id="KW-0472">Membrane</keyword>
<evidence type="ECO:0000256" key="4">
    <source>
        <dbReference type="ARBA" id="ARBA00022448"/>
    </source>
</evidence>
<dbReference type="InterPro" id="IPR050840">
    <property type="entry name" value="Adaptor_Complx_Large_Subunit"/>
</dbReference>
<evidence type="ECO:0000256" key="1">
    <source>
        <dbReference type="ARBA" id="ARBA00004156"/>
    </source>
</evidence>
<comment type="similarity">
    <text evidence="3 10">Belongs to the adaptor complexes large subunit family.</text>
</comment>
<evidence type="ECO:0000256" key="6">
    <source>
        <dbReference type="ARBA" id="ARBA00023034"/>
    </source>
</evidence>
<dbReference type="InterPro" id="IPR011989">
    <property type="entry name" value="ARM-like"/>
</dbReference>
<keyword evidence="6 10" id="KW-0333">Golgi apparatus</keyword>
<dbReference type="Gene3D" id="1.25.10.10">
    <property type="entry name" value="Leucine-rich Repeat Variant"/>
    <property type="match status" value="1"/>
</dbReference>
<dbReference type="InterPro" id="IPR008153">
    <property type="entry name" value="GAE_dom"/>
</dbReference>
<evidence type="ECO:0000256" key="8">
    <source>
        <dbReference type="ARBA" id="ARBA00023329"/>
    </source>
</evidence>
<evidence type="ECO:0000256" key="5">
    <source>
        <dbReference type="ARBA" id="ARBA00022927"/>
    </source>
</evidence>
<dbReference type="GO" id="GO:0006886">
    <property type="term" value="P:intracellular protein transport"/>
    <property type="evidence" value="ECO:0007669"/>
    <property type="project" value="UniProtKB-UniRule"/>
</dbReference>
<dbReference type="Pfam" id="PF02883">
    <property type="entry name" value="Alpha_adaptinC2"/>
    <property type="match status" value="1"/>
</dbReference>
<evidence type="ECO:0000259" key="11">
    <source>
        <dbReference type="PROSITE" id="PS50180"/>
    </source>
</evidence>
<dbReference type="GO" id="GO:0016192">
    <property type="term" value="P:vesicle-mediated transport"/>
    <property type="evidence" value="ECO:0007669"/>
    <property type="project" value="InterPro"/>
</dbReference>
<proteinExistence type="inferred from homology"/>
<dbReference type="SUPFAM" id="SSF48371">
    <property type="entry name" value="ARM repeat"/>
    <property type="match status" value="1"/>
</dbReference>
<keyword evidence="4 10" id="KW-0813">Transport</keyword>
<evidence type="ECO:0000256" key="10">
    <source>
        <dbReference type="PIRNR" id="PIRNR037094"/>
    </source>
</evidence>
<dbReference type="PIRSF" id="PIRSF037094">
    <property type="entry name" value="AP1_complex_gamma"/>
    <property type="match status" value="1"/>
</dbReference>
<dbReference type="InterPro" id="IPR013041">
    <property type="entry name" value="Clathrin_app_Ig-like_sf"/>
</dbReference>
<organism evidence="12 13">
    <name type="scientific">Cyprinus carpio carpio</name>
    <dbReference type="NCBI Taxonomy" id="630221"/>
    <lineage>
        <taxon>Eukaryota</taxon>
        <taxon>Metazoa</taxon>
        <taxon>Chordata</taxon>
        <taxon>Craniata</taxon>
        <taxon>Vertebrata</taxon>
        <taxon>Euteleostomi</taxon>
        <taxon>Actinopterygii</taxon>
        <taxon>Neopterygii</taxon>
        <taxon>Teleostei</taxon>
        <taxon>Ostariophysi</taxon>
        <taxon>Cypriniformes</taxon>
        <taxon>Cyprinidae</taxon>
        <taxon>Cyprininae</taxon>
        <taxon>Cyprinus</taxon>
    </lineage>
</organism>
<keyword evidence="8 10" id="KW-0968">Cytoplasmic vesicle</keyword>
<dbReference type="InterPro" id="IPR017107">
    <property type="entry name" value="AP1_complex_gsu"/>
</dbReference>
<evidence type="ECO:0000313" key="13">
    <source>
        <dbReference type="Proteomes" id="UP001108240"/>
    </source>
</evidence>
<reference evidence="12" key="1">
    <citation type="submission" date="2025-08" db="UniProtKB">
        <authorList>
            <consortium name="Ensembl"/>
        </authorList>
    </citation>
    <scope>IDENTIFICATION</scope>
</reference>
<evidence type="ECO:0000256" key="3">
    <source>
        <dbReference type="ARBA" id="ARBA00006613"/>
    </source>
</evidence>
<dbReference type="PROSITE" id="PS50180">
    <property type="entry name" value="GAE"/>
    <property type="match status" value="1"/>
</dbReference>